<accession>A0A2X0UI88</accession>
<evidence type="ECO:0000313" key="3">
    <source>
        <dbReference type="EMBL" id="SPT55350.1"/>
    </source>
</evidence>
<dbReference type="InterPro" id="IPR051158">
    <property type="entry name" value="Metallophosphoesterase_sf"/>
</dbReference>
<dbReference type="PANTHER" id="PTHR31302:SF20">
    <property type="entry name" value="CONSERVED PROTEIN"/>
    <property type="match status" value="1"/>
</dbReference>
<feature type="domain" description="Calcineurin-like phosphoesterase" evidence="2">
    <location>
        <begin position="73"/>
        <end position="258"/>
    </location>
</feature>
<evidence type="ECO:0000256" key="1">
    <source>
        <dbReference type="SAM" id="Phobius"/>
    </source>
</evidence>
<dbReference type="InterPro" id="IPR004843">
    <property type="entry name" value="Calcineurin-like_PHP"/>
</dbReference>
<name>A0A2X0UI88_9ACTO</name>
<dbReference type="SUPFAM" id="SSF56300">
    <property type="entry name" value="Metallo-dependent phosphatases"/>
    <property type="match status" value="1"/>
</dbReference>
<dbReference type="GO" id="GO:0008758">
    <property type="term" value="F:UDP-2,3-diacylglucosamine hydrolase activity"/>
    <property type="evidence" value="ECO:0007669"/>
    <property type="project" value="TreeGrafter"/>
</dbReference>
<dbReference type="EMBL" id="UAPR01000002">
    <property type="protein sequence ID" value="SPT55350.1"/>
    <property type="molecule type" value="Genomic_DNA"/>
</dbReference>
<keyword evidence="1" id="KW-0812">Transmembrane</keyword>
<evidence type="ECO:0000259" key="2">
    <source>
        <dbReference type="Pfam" id="PF00149"/>
    </source>
</evidence>
<dbReference type="OrthoDB" id="9780884at2"/>
<dbReference type="GO" id="GO:0009245">
    <property type="term" value="P:lipid A biosynthetic process"/>
    <property type="evidence" value="ECO:0007669"/>
    <property type="project" value="TreeGrafter"/>
</dbReference>
<gene>
    <name evidence="3" type="ORF">NCTC9935_00849</name>
</gene>
<organism evidence="3 4">
    <name type="scientific">Schaalia odontolytica</name>
    <dbReference type="NCBI Taxonomy" id="1660"/>
    <lineage>
        <taxon>Bacteria</taxon>
        <taxon>Bacillati</taxon>
        <taxon>Actinomycetota</taxon>
        <taxon>Actinomycetes</taxon>
        <taxon>Actinomycetales</taxon>
        <taxon>Actinomycetaceae</taxon>
        <taxon>Schaalia</taxon>
    </lineage>
</organism>
<sequence>MSTHAEALLQGATVASLRRGRGLLRTAGALVGGLGLAGLAAGGAALAWGSIERTMPVLRRYDVPVRAHVPEVTILQIADLHLFPGQEFLLRFLSDVAASERFDMVVATGDNFGSVDALDMVMEAYRPFLSYPGAFVLGSNDYYSPTHKRWSRYLSRSKPRPARVVPDLPYLPMVRQMCQAGWLDLSNASGTLHLPTGTVSLLGTDDAHIHRDRLGAPASSWATPDALRLGVTHAPYTRVVSALTSTGSDLILAGHTHGGQIGIPGVGAIITNCDISRSYAKGLKRWKAPDGAEAWLHVSAGLGTSPYAKVRIATRPEASLLHVHPA</sequence>
<dbReference type="GeneID" id="93758314"/>
<evidence type="ECO:0000313" key="4">
    <source>
        <dbReference type="Proteomes" id="UP000250192"/>
    </source>
</evidence>
<dbReference type="STRING" id="1660.APY09_02165"/>
<dbReference type="AlphaFoldDB" id="A0A2X0UI88"/>
<keyword evidence="1" id="KW-1133">Transmembrane helix</keyword>
<dbReference type="InterPro" id="IPR029052">
    <property type="entry name" value="Metallo-depent_PP-like"/>
</dbReference>
<protein>
    <submittedName>
        <fullName evidence="3">Phosphodiesterase YaeI</fullName>
    </submittedName>
</protein>
<dbReference type="RefSeq" id="WP_111823379.1">
    <property type="nucleotide sequence ID" value="NZ_CBDERX010000071.1"/>
</dbReference>
<dbReference type="PANTHER" id="PTHR31302">
    <property type="entry name" value="TRANSMEMBRANE PROTEIN WITH METALLOPHOSPHOESTERASE DOMAIN-RELATED"/>
    <property type="match status" value="1"/>
</dbReference>
<keyword evidence="4" id="KW-1185">Reference proteome</keyword>
<dbReference type="GO" id="GO:0016020">
    <property type="term" value="C:membrane"/>
    <property type="evidence" value="ECO:0007669"/>
    <property type="project" value="GOC"/>
</dbReference>
<keyword evidence="1" id="KW-0472">Membrane</keyword>
<dbReference type="Pfam" id="PF00149">
    <property type="entry name" value="Metallophos"/>
    <property type="match status" value="1"/>
</dbReference>
<proteinExistence type="predicted"/>
<feature type="transmembrane region" description="Helical" evidence="1">
    <location>
        <begin position="27"/>
        <end position="51"/>
    </location>
</feature>
<reference evidence="3 4" key="1">
    <citation type="submission" date="2018-06" db="EMBL/GenBank/DDBJ databases">
        <authorList>
            <consortium name="Pathogen Informatics"/>
            <person name="Doyle S."/>
        </authorList>
    </citation>
    <scope>NUCLEOTIDE SEQUENCE [LARGE SCALE GENOMIC DNA]</scope>
    <source>
        <strain evidence="3 4">NCTC9935</strain>
    </source>
</reference>
<dbReference type="Proteomes" id="UP000250192">
    <property type="component" value="Unassembled WGS sequence"/>
</dbReference>
<dbReference type="Gene3D" id="3.60.21.10">
    <property type="match status" value="1"/>
</dbReference>